<evidence type="ECO:0000256" key="2">
    <source>
        <dbReference type="ARBA" id="ARBA00012729"/>
    </source>
</evidence>
<evidence type="ECO:0000256" key="6">
    <source>
        <dbReference type="RuleBase" id="RU000489"/>
    </source>
</evidence>
<dbReference type="Gene3D" id="3.20.20.80">
    <property type="entry name" value="Glycosidases"/>
    <property type="match status" value="2"/>
</dbReference>
<feature type="domain" description="GH18" evidence="8">
    <location>
        <begin position="38"/>
        <end position="382"/>
    </location>
</feature>
<dbReference type="GO" id="GO:0008843">
    <property type="term" value="F:endochitinase activity"/>
    <property type="evidence" value="ECO:0007669"/>
    <property type="project" value="UniProtKB-EC"/>
</dbReference>
<dbReference type="InterPro" id="IPR050314">
    <property type="entry name" value="Glycosyl_Hydrlase_18"/>
</dbReference>
<dbReference type="PROSITE" id="PS01095">
    <property type="entry name" value="GH18_1"/>
    <property type="match status" value="1"/>
</dbReference>
<dbReference type="GO" id="GO:0008061">
    <property type="term" value="F:chitin binding"/>
    <property type="evidence" value="ECO:0007669"/>
    <property type="project" value="InterPro"/>
</dbReference>
<keyword evidence="10" id="KW-1185">Reference proteome</keyword>
<dbReference type="Proteomes" id="UP000256304">
    <property type="component" value="Unassembled WGS sequence"/>
</dbReference>
<dbReference type="Pfam" id="PF02018">
    <property type="entry name" value="CBM_4_9"/>
    <property type="match status" value="1"/>
</dbReference>
<evidence type="ECO:0000256" key="1">
    <source>
        <dbReference type="ARBA" id="ARBA00000822"/>
    </source>
</evidence>
<dbReference type="InterPro" id="IPR029070">
    <property type="entry name" value="Chitinase_insertion_sf"/>
</dbReference>
<evidence type="ECO:0000313" key="9">
    <source>
        <dbReference type="EMBL" id="REE66660.1"/>
    </source>
</evidence>
<evidence type="ECO:0000256" key="3">
    <source>
        <dbReference type="ARBA" id="ARBA00022801"/>
    </source>
</evidence>
<proteinExistence type="inferred from homology"/>
<dbReference type="GO" id="GO:0006032">
    <property type="term" value="P:chitin catabolic process"/>
    <property type="evidence" value="ECO:0007669"/>
    <property type="project" value="UniProtKB-KW"/>
</dbReference>
<dbReference type="OrthoDB" id="273319at2"/>
<gene>
    <name evidence="9" type="ORF">A8990_14928</name>
</gene>
<dbReference type="SUPFAM" id="SSF51445">
    <property type="entry name" value="(Trans)glycosidases"/>
    <property type="match status" value="1"/>
</dbReference>
<dbReference type="Gene3D" id="3.10.50.10">
    <property type="match status" value="1"/>
</dbReference>
<dbReference type="Gene3D" id="2.60.120.260">
    <property type="entry name" value="Galactose-binding domain-like"/>
    <property type="match status" value="1"/>
</dbReference>
<accession>A0A3D9QZR1</accession>
<dbReference type="PANTHER" id="PTHR11177">
    <property type="entry name" value="CHITINASE"/>
    <property type="match status" value="1"/>
</dbReference>
<dbReference type="Pfam" id="PF00704">
    <property type="entry name" value="Glyco_hydro_18"/>
    <property type="match status" value="1"/>
</dbReference>
<sequence length="528" mass="55499">MLKSKRKGMSWLALAAVVVSLLGSLFYPLQPTSAAALTWRMGYYPGYEYTNMPMSATDFNGLTHLAHFALEPQSDGTVTQPWFTPAQISDVVSTAHSKGVKVLIVVGGANSGTAFNGAIQSANRTAFVNNLYNFMTTNGYDGIDLDAEPITDSASYQAFVTELRTKIGSAKLLTAAIGSGDGNILAPVANKFDQINVMTYDMSGAWPQWVTWFNSPLYNGGYTFPSTGGAVPSLSDSMNALVNAGISKSKLGIGISFGSHIWSGGAGTDTGGVSKPKQSWTTAPSDQYDIPYKTIMGTYYSAANDHWDSTSMVPWLGFDNSGSANDMFISYENAESIRQKVIYAQNNGFGGAIIWEIAHDYMPSSADQHPLMTGLRDGLTAGSGGIGTNLLSNPGFESGTTGWTDWGNSSVVASNAHSGASSLRSGTAAGGKGQTISTGVTAGASYTLSGWGKLSASGGSNYGSLSYTCYNASGMQLASGNVAFTTTSYTQKSVTFTAPANTATIQVGVWAGGSSYYFYQDDISFVKN</sequence>
<evidence type="ECO:0000313" key="10">
    <source>
        <dbReference type="Proteomes" id="UP000256304"/>
    </source>
</evidence>
<keyword evidence="4" id="KW-0624">Polysaccharide degradation</keyword>
<evidence type="ECO:0000256" key="4">
    <source>
        <dbReference type="ARBA" id="ARBA00023024"/>
    </source>
</evidence>
<comment type="caution">
    <text evidence="9">The sequence shown here is derived from an EMBL/GenBank/DDBJ whole genome shotgun (WGS) entry which is preliminary data.</text>
</comment>
<dbReference type="InterPro" id="IPR001223">
    <property type="entry name" value="Glyco_hydro18_cat"/>
</dbReference>
<reference evidence="9 10" key="1">
    <citation type="submission" date="2018-08" db="EMBL/GenBank/DDBJ databases">
        <title>Genomic Encyclopedia of Type Strains, Phase III (KMG-III): the genomes of soil and plant-associated and newly described type strains.</title>
        <authorList>
            <person name="Whitman W."/>
        </authorList>
    </citation>
    <scope>NUCLEOTIDE SEQUENCE [LARGE SCALE GENOMIC DNA]</scope>
    <source>
        <strain evidence="9 10">CGMCC 1.10966</strain>
    </source>
</reference>
<dbReference type="GO" id="GO:0005975">
    <property type="term" value="P:carbohydrate metabolic process"/>
    <property type="evidence" value="ECO:0007669"/>
    <property type="project" value="InterPro"/>
</dbReference>
<name>A0A3D9QZR1_9BACL</name>
<dbReference type="InterPro" id="IPR011583">
    <property type="entry name" value="Chitinase_II/V-like_cat"/>
</dbReference>
<dbReference type="InterPro" id="IPR003305">
    <property type="entry name" value="CenC_carb-bd"/>
</dbReference>
<dbReference type="InterPro" id="IPR001579">
    <property type="entry name" value="Glyco_hydro_18_chit_AS"/>
</dbReference>
<keyword evidence="5 6" id="KW-0326">Glycosidase</keyword>
<evidence type="ECO:0000256" key="5">
    <source>
        <dbReference type="ARBA" id="ARBA00023295"/>
    </source>
</evidence>
<keyword evidence="4" id="KW-0146">Chitin degradation</keyword>
<keyword evidence="3 6" id="KW-0378">Hydrolase</keyword>
<dbReference type="InterPro" id="IPR017853">
    <property type="entry name" value="GH"/>
</dbReference>
<evidence type="ECO:0000259" key="8">
    <source>
        <dbReference type="PROSITE" id="PS51910"/>
    </source>
</evidence>
<dbReference type="SMART" id="SM00636">
    <property type="entry name" value="Glyco_18"/>
    <property type="match status" value="1"/>
</dbReference>
<dbReference type="AlphaFoldDB" id="A0A3D9QZR1"/>
<protein>
    <recommendedName>
        <fullName evidence="2">chitinase</fullName>
        <ecNumber evidence="2">3.2.1.14</ecNumber>
    </recommendedName>
</protein>
<dbReference type="EC" id="3.2.1.14" evidence="2"/>
<keyword evidence="4" id="KW-0119">Carbohydrate metabolism</keyword>
<dbReference type="PROSITE" id="PS51910">
    <property type="entry name" value="GH18_2"/>
    <property type="match status" value="1"/>
</dbReference>
<dbReference type="EMBL" id="QTTN01000049">
    <property type="protein sequence ID" value="REE66660.1"/>
    <property type="molecule type" value="Genomic_DNA"/>
</dbReference>
<comment type="catalytic activity">
    <reaction evidence="1">
        <text>Random endo-hydrolysis of N-acetyl-beta-D-glucosaminide (1-&gt;4)-beta-linkages in chitin and chitodextrins.</text>
        <dbReference type="EC" id="3.2.1.14"/>
    </reaction>
</comment>
<dbReference type="PANTHER" id="PTHR11177:SF317">
    <property type="entry name" value="CHITINASE 12-RELATED"/>
    <property type="match status" value="1"/>
</dbReference>
<evidence type="ECO:0000256" key="7">
    <source>
        <dbReference type="RuleBase" id="RU004453"/>
    </source>
</evidence>
<organism evidence="9 10">
    <name type="scientific">Paenibacillus taihuensis</name>
    <dbReference type="NCBI Taxonomy" id="1156355"/>
    <lineage>
        <taxon>Bacteria</taxon>
        <taxon>Bacillati</taxon>
        <taxon>Bacillota</taxon>
        <taxon>Bacilli</taxon>
        <taxon>Bacillales</taxon>
        <taxon>Paenibacillaceae</taxon>
        <taxon>Paenibacillus</taxon>
    </lineage>
</organism>
<dbReference type="InterPro" id="IPR008979">
    <property type="entry name" value="Galactose-bd-like_sf"/>
</dbReference>
<dbReference type="SUPFAM" id="SSF49785">
    <property type="entry name" value="Galactose-binding domain-like"/>
    <property type="match status" value="1"/>
</dbReference>
<comment type="similarity">
    <text evidence="7">Belongs to the glycosyl hydrolase 18 family.</text>
</comment>
<dbReference type="RefSeq" id="WP_116192205.1">
    <property type="nucleotide sequence ID" value="NZ_QTTN01000049.1"/>
</dbReference>